<evidence type="ECO:0000256" key="1">
    <source>
        <dbReference type="ARBA" id="ARBA00004141"/>
    </source>
</evidence>
<evidence type="ECO:0000256" key="4">
    <source>
        <dbReference type="ARBA" id="ARBA00022692"/>
    </source>
</evidence>
<dbReference type="PANTHER" id="PTHR32468:SF34">
    <property type="entry name" value="CATION_H(+) ANTIPORTER 18"/>
    <property type="match status" value="1"/>
</dbReference>
<evidence type="ECO:0000256" key="9">
    <source>
        <dbReference type="ARBA" id="ARBA00038341"/>
    </source>
</evidence>
<evidence type="ECO:0000256" key="6">
    <source>
        <dbReference type="ARBA" id="ARBA00022989"/>
    </source>
</evidence>
<dbReference type="GO" id="GO:0016020">
    <property type="term" value="C:membrane"/>
    <property type="evidence" value="ECO:0007669"/>
    <property type="project" value="UniProtKB-SubCell"/>
</dbReference>
<dbReference type="InterPro" id="IPR006153">
    <property type="entry name" value="Cation/H_exchanger_TM"/>
</dbReference>
<feature type="transmembrane region" description="Helical" evidence="10">
    <location>
        <begin position="72"/>
        <end position="102"/>
    </location>
</feature>
<keyword evidence="13" id="KW-1185">Reference proteome</keyword>
<dbReference type="Gene3D" id="1.20.1530.20">
    <property type="match status" value="2"/>
</dbReference>
<comment type="subcellular location">
    <subcellularLocation>
        <location evidence="1">Membrane</location>
        <topology evidence="1">Multi-pass membrane protein</topology>
    </subcellularLocation>
</comment>
<evidence type="ECO:0000259" key="11">
    <source>
        <dbReference type="Pfam" id="PF00999"/>
    </source>
</evidence>
<dbReference type="PANTHER" id="PTHR32468">
    <property type="entry name" value="CATION/H + ANTIPORTER"/>
    <property type="match status" value="1"/>
</dbReference>
<comment type="similarity">
    <text evidence="9">Belongs to the monovalent cation:proton antiporter 2 (CPA2) transporter (TC 2.A.37) family. CHX (TC 2.A.37.4) subfamily.</text>
</comment>
<evidence type="ECO:0000256" key="5">
    <source>
        <dbReference type="ARBA" id="ARBA00022958"/>
    </source>
</evidence>
<comment type="caution">
    <text evidence="12">The sequence shown here is derived from an EMBL/GenBank/DDBJ whole genome shotgun (WGS) entry which is preliminary data.</text>
</comment>
<dbReference type="InterPro" id="IPR050794">
    <property type="entry name" value="CPA2_transporter"/>
</dbReference>
<evidence type="ECO:0000256" key="10">
    <source>
        <dbReference type="SAM" id="Phobius"/>
    </source>
</evidence>
<keyword evidence="4 10" id="KW-0812">Transmembrane</keyword>
<dbReference type="Pfam" id="PF00999">
    <property type="entry name" value="Na_H_Exchanger"/>
    <property type="match status" value="1"/>
</dbReference>
<evidence type="ECO:0000256" key="2">
    <source>
        <dbReference type="ARBA" id="ARBA00022448"/>
    </source>
</evidence>
<evidence type="ECO:0000256" key="3">
    <source>
        <dbReference type="ARBA" id="ARBA00022538"/>
    </source>
</evidence>
<dbReference type="GO" id="GO:0006813">
    <property type="term" value="P:potassium ion transport"/>
    <property type="evidence" value="ECO:0007669"/>
    <property type="project" value="UniProtKB-KW"/>
</dbReference>
<dbReference type="GO" id="GO:0006885">
    <property type="term" value="P:regulation of pH"/>
    <property type="evidence" value="ECO:0007669"/>
    <property type="project" value="TreeGrafter"/>
</dbReference>
<dbReference type="EMBL" id="CAMGYJ010000005">
    <property type="protein sequence ID" value="CAI0416935.1"/>
    <property type="molecule type" value="Genomic_DNA"/>
</dbReference>
<keyword evidence="2" id="KW-0813">Transport</keyword>
<keyword evidence="5" id="KW-0630">Potassium</keyword>
<dbReference type="GO" id="GO:0012505">
    <property type="term" value="C:endomembrane system"/>
    <property type="evidence" value="ECO:0007669"/>
    <property type="project" value="TreeGrafter"/>
</dbReference>
<evidence type="ECO:0000256" key="8">
    <source>
        <dbReference type="ARBA" id="ARBA00023136"/>
    </source>
</evidence>
<sequence>MAMSAAAVNDVVAWVLLALAIAVSGSGKSPLIALWVLLSGCGFVILAILIVRPIFKWMARRCHEGEPVQETYVCGTLAAVLAAGFVTDAIGIHAMFGAFVIGVVIPKEGPLAGALVEKVEDLVSACFGKIVGTFLVSLLCKLPVRESLALGFLMNTKGLVELIVLNIGKDRKVSII</sequence>
<protein>
    <recommendedName>
        <fullName evidence="11">Cation/H+ exchanger transmembrane domain-containing protein</fullName>
    </recommendedName>
</protein>
<accession>A0AAV0K526</accession>
<feature type="domain" description="Cation/H+ exchanger transmembrane" evidence="11">
    <location>
        <begin position="2"/>
        <end position="124"/>
    </location>
</feature>
<feature type="transmembrane region" description="Helical" evidence="10">
    <location>
        <begin position="32"/>
        <end position="51"/>
    </location>
</feature>
<dbReference type="AlphaFoldDB" id="A0AAV0K526"/>
<name>A0AAV0K526_9ROSI</name>
<evidence type="ECO:0000313" key="13">
    <source>
        <dbReference type="Proteomes" id="UP001154282"/>
    </source>
</evidence>
<keyword evidence="8 10" id="KW-0472">Membrane</keyword>
<dbReference type="Proteomes" id="UP001154282">
    <property type="component" value="Unassembled WGS sequence"/>
</dbReference>
<dbReference type="InterPro" id="IPR038770">
    <property type="entry name" value="Na+/solute_symporter_sf"/>
</dbReference>
<keyword evidence="3" id="KW-0633">Potassium transport</keyword>
<keyword evidence="7" id="KW-0406">Ion transport</keyword>
<organism evidence="12 13">
    <name type="scientific">Linum tenue</name>
    <dbReference type="NCBI Taxonomy" id="586396"/>
    <lineage>
        <taxon>Eukaryota</taxon>
        <taxon>Viridiplantae</taxon>
        <taxon>Streptophyta</taxon>
        <taxon>Embryophyta</taxon>
        <taxon>Tracheophyta</taxon>
        <taxon>Spermatophyta</taxon>
        <taxon>Magnoliopsida</taxon>
        <taxon>eudicotyledons</taxon>
        <taxon>Gunneridae</taxon>
        <taxon>Pentapetalae</taxon>
        <taxon>rosids</taxon>
        <taxon>fabids</taxon>
        <taxon>Malpighiales</taxon>
        <taxon>Linaceae</taxon>
        <taxon>Linum</taxon>
    </lineage>
</organism>
<gene>
    <name evidence="12" type="ORF">LITE_LOCUS17144</name>
</gene>
<evidence type="ECO:0000256" key="7">
    <source>
        <dbReference type="ARBA" id="ARBA00023065"/>
    </source>
</evidence>
<dbReference type="GO" id="GO:0015297">
    <property type="term" value="F:antiporter activity"/>
    <property type="evidence" value="ECO:0007669"/>
    <property type="project" value="InterPro"/>
</dbReference>
<evidence type="ECO:0000313" key="12">
    <source>
        <dbReference type="EMBL" id="CAI0416935.1"/>
    </source>
</evidence>
<dbReference type="GO" id="GO:1902600">
    <property type="term" value="P:proton transmembrane transport"/>
    <property type="evidence" value="ECO:0007669"/>
    <property type="project" value="InterPro"/>
</dbReference>
<keyword evidence="6 10" id="KW-1133">Transmembrane helix</keyword>
<reference evidence="12" key="1">
    <citation type="submission" date="2022-08" db="EMBL/GenBank/DDBJ databases">
        <authorList>
            <person name="Gutierrez-Valencia J."/>
        </authorList>
    </citation>
    <scope>NUCLEOTIDE SEQUENCE</scope>
</reference>
<proteinExistence type="inferred from homology"/>